<reference evidence="4" key="1">
    <citation type="submission" date="2018-05" db="EMBL/GenBank/DDBJ databases">
        <authorList>
            <person name="Li X."/>
        </authorList>
    </citation>
    <scope>NUCLEOTIDE SEQUENCE [LARGE SCALE GENOMIC DNA]</scope>
    <source>
        <strain evidence="4">LX32</strain>
    </source>
</reference>
<dbReference type="EMBL" id="QFYQ01000002">
    <property type="protein sequence ID" value="RAK51651.1"/>
    <property type="molecule type" value="Genomic_DNA"/>
</dbReference>
<organism evidence="3 4">
    <name type="scientific">Phenylobacterium soli</name>
    <dbReference type="NCBI Taxonomy" id="2170551"/>
    <lineage>
        <taxon>Bacteria</taxon>
        <taxon>Pseudomonadati</taxon>
        <taxon>Pseudomonadota</taxon>
        <taxon>Alphaproteobacteria</taxon>
        <taxon>Caulobacterales</taxon>
        <taxon>Caulobacteraceae</taxon>
        <taxon>Phenylobacterium</taxon>
    </lineage>
</organism>
<evidence type="ECO:0000256" key="2">
    <source>
        <dbReference type="SAM" id="Phobius"/>
    </source>
</evidence>
<feature type="region of interest" description="Disordered" evidence="1">
    <location>
        <begin position="50"/>
        <end position="69"/>
    </location>
</feature>
<feature type="transmembrane region" description="Helical" evidence="2">
    <location>
        <begin position="7"/>
        <end position="24"/>
    </location>
</feature>
<evidence type="ECO:0000313" key="3">
    <source>
        <dbReference type="EMBL" id="RAK51651.1"/>
    </source>
</evidence>
<keyword evidence="4" id="KW-1185">Reference proteome</keyword>
<protein>
    <submittedName>
        <fullName evidence="3">Uncharacterized protein</fullName>
    </submittedName>
</protein>
<keyword evidence="2" id="KW-0812">Transmembrane</keyword>
<name>A0A328AAL4_9CAUL</name>
<feature type="transmembrane region" description="Helical" evidence="2">
    <location>
        <begin position="30"/>
        <end position="51"/>
    </location>
</feature>
<dbReference type="AlphaFoldDB" id="A0A328AAL4"/>
<gene>
    <name evidence="3" type="ORF">DJ017_17600</name>
</gene>
<accession>A0A328AAL4</accession>
<keyword evidence="2" id="KW-1133">Transmembrane helix</keyword>
<proteinExistence type="predicted"/>
<comment type="caution">
    <text evidence="3">The sequence shown here is derived from an EMBL/GenBank/DDBJ whole genome shotgun (WGS) entry which is preliminary data.</text>
</comment>
<sequence>MEDQAKTLGVVAAVGAAVGVGLALGLGLRVLAVGAGLGVLAGAALAVSTAAGRRGGAPRLTAGSAPALH</sequence>
<evidence type="ECO:0000256" key="1">
    <source>
        <dbReference type="SAM" id="MobiDB-lite"/>
    </source>
</evidence>
<dbReference type="RefSeq" id="WP_111530213.1">
    <property type="nucleotide sequence ID" value="NZ_JBHRSG010000003.1"/>
</dbReference>
<evidence type="ECO:0000313" key="4">
    <source>
        <dbReference type="Proteomes" id="UP000249254"/>
    </source>
</evidence>
<dbReference type="Proteomes" id="UP000249254">
    <property type="component" value="Unassembled WGS sequence"/>
</dbReference>
<keyword evidence="2" id="KW-0472">Membrane</keyword>